<keyword evidence="6" id="KW-1133">Transmembrane helix</keyword>
<feature type="region of interest" description="Disordered" evidence="5">
    <location>
        <begin position="410"/>
        <end position="429"/>
    </location>
</feature>
<evidence type="ECO:0008006" key="9">
    <source>
        <dbReference type="Google" id="ProtNLM"/>
    </source>
</evidence>
<accession>A0A250X9H6</accession>
<protein>
    <recommendedName>
        <fullName evidence="9">Apyrase</fullName>
    </recommendedName>
</protein>
<feature type="binding site" evidence="4">
    <location>
        <begin position="284"/>
        <end position="288"/>
    </location>
    <ligand>
        <name>ATP</name>
        <dbReference type="ChEBI" id="CHEBI:30616"/>
    </ligand>
</feature>
<evidence type="ECO:0000313" key="8">
    <source>
        <dbReference type="Proteomes" id="UP000232323"/>
    </source>
</evidence>
<dbReference type="GO" id="GO:0009134">
    <property type="term" value="P:nucleoside diphosphate catabolic process"/>
    <property type="evidence" value="ECO:0007669"/>
    <property type="project" value="TreeGrafter"/>
</dbReference>
<dbReference type="Proteomes" id="UP000232323">
    <property type="component" value="Unassembled WGS sequence"/>
</dbReference>
<dbReference type="Pfam" id="PF01150">
    <property type="entry name" value="GDA1_CD39"/>
    <property type="match status" value="1"/>
</dbReference>
<name>A0A250X9H6_9CHLO</name>
<dbReference type="GO" id="GO:0005524">
    <property type="term" value="F:ATP binding"/>
    <property type="evidence" value="ECO:0007669"/>
    <property type="project" value="UniProtKB-KW"/>
</dbReference>
<dbReference type="GO" id="GO:0016020">
    <property type="term" value="C:membrane"/>
    <property type="evidence" value="ECO:0007669"/>
    <property type="project" value="TreeGrafter"/>
</dbReference>
<dbReference type="GO" id="GO:0017110">
    <property type="term" value="F:nucleoside diphosphate phosphatase activity"/>
    <property type="evidence" value="ECO:0007669"/>
    <property type="project" value="TreeGrafter"/>
</dbReference>
<evidence type="ECO:0000256" key="2">
    <source>
        <dbReference type="ARBA" id="ARBA00022801"/>
    </source>
</evidence>
<reference evidence="7 8" key="1">
    <citation type="submission" date="2017-08" db="EMBL/GenBank/DDBJ databases">
        <title>Acidophilic green algal genome provides insights into adaptation to an acidic environment.</title>
        <authorList>
            <person name="Hirooka S."/>
            <person name="Hirose Y."/>
            <person name="Kanesaki Y."/>
            <person name="Higuchi S."/>
            <person name="Fujiwara T."/>
            <person name="Onuma R."/>
            <person name="Era A."/>
            <person name="Ohbayashi R."/>
            <person name="Uzuka A."/>
            <person name="Nozaki H."/>
            <person name="Yoshikawa H."/>
            <person name="Miyagishima S.Y."/>
        </authorList>
    </citation>
    <scope>NUCLEOTIDE SEQUENCE [LARGE SCALE GENOMIC DNA]</scope>
    <source>
        <strain evidence="7 8">NIES-2499</strain>
    </source>
</reference>
<dbReference type="InterPro" id="IPR000407">
    <property type="entry name" value="GDA1_CD39_NTPase"/>
</dbReference>
<dbReference type="Gene3D" id="3.30.420.150">
    <property type="entry name" value="Exopolyphosphatase. Domain 2"/>
    <property type="match status" value="1"/>
</dbReference>
<dbReference type="PANTHER" id="PTHR11782:SF3">
    <property type="entry name" value="APYRASE 6-RELATED"/>
    <property type="match status" value="1"/>
</dbReference>
<dbReference type="Gene3D" id="3.30.420.40">
    <property type="match status" value="1"/>
</dbReference>
<dbReference type="AlphaFoldDB" id="A0A250X9H6"/>
<evidence type="ECO:0000256" key="6">
    <source>
        <dbReference type="SAM" id="Phobius"/>
    </source>
</evidence>
<sequence>MQRSRSNTNVQTVMGTNGGYVSSLNDANSALSSELSSVSSYTKSTSGSSASKELNLRKLARGYALRLMLALKFGRPLPLLLTLFTTVMLTSGCWYTLTDRNTASTVSAKYQVRYAVYFDGGSSGTRVHVFRYHLVPWPQYVEVELPDQSSHVEPGLSHYADAPAEAATSLIPLLQFAYQQVPEQYRASTPVRLLATAGLRLVTDEQRQAILGACRSMLGSSDFKFRHDWVKVIGGEMEGVYAWTGANYAAGALQDTINQHIHQARRSLESTAPGSFHGIMELGGASFQITFLTASDGLEALEGAKSNVVPVKLPGLKAELFTHSYLGLGMDAALHKAAAYVLDDSSAGSGKDIMDPCLPVGYLASDGRRGASSFGECLKVAINVIPLSGCLAALSKKGFEAKSKVQSFKEHALSENEGEGEEAHSRRRSLVAEDDAAGVNIVSRNSMNGRCQVDGVEVPAVTGTFLAVENLFWTAKALGLHSEATLQELHDAGQRHCSHHWSSLHAQFSGHVPDQFLTRYCFGAAYVFALLHIGLGFGLEDRILRFTNTLKVQRKGAAGSKGHDQAEDQVGRKISLDSMEVPLNWINGAMIMDAMGEERENVRGVFGGFGSEDFLTFSGAQHMLLLPGCLILLAAAIVGTFYYMRLRRRGRLRSPTEQSVNAPRLSHVDLRNGKEGSACGYHQEQQENADALLSLSSRSLSLSRFSQGVNGLAGKKPQSFQIINVQDS</sequence>
<dbReference type="STRING" id="1157962.A0A250X9H6"/>
<keyword evidence="4" id="KW-0067">ATP-binding</keyword>
<proteinExistence type="inferred from homology"/>
<evidence type="ECO:0000256" key="1">
    <source>
        <dbReference type="ARBA" id="ARBA00009283"/>
    </source>
</evidence>
<gene>
    <name evidence="7" type="ORF">CEUSTIGMA_g7172.t1</name>
</gene>
<feature type="transmembrane region" description="Helical" evidence="6">
    <location>
        <begin position="624"/>
        <end position="644"/>
    </location>
</feature>
<feature type="active site" description="Proton acceptor" evidence="3">
    <location>
        <position position="238"/>
    </location>
</feature>
<comment type="similarity">
    <text evidence="1">Belongs to the GDA1/CD39 NTPase family.</text>
</comment>
<keyword evidence="4" id="KW-0547">Nucleotide-binding</keyword>
<evidence type="ECO:0000256" key="4">
    <source>
        <dbReference type="PIRSR" id="PIRSR600407-2"/>
    </source>
</evidence>
<evidence type="ECO:0000313" key="7">
    <source>
        <dbReference type="EMBL" id="GAX79731.1"/>
    </source>
</evidence>
<feature type="transmembrane region" description="Helical" evidence="6">
    <location>
        <begin position="77"/>
        <end position="97"/>
    </location>
</feature>
<dbReference type="OrthoDB" id="6372431at2759"/>
<evidence type="ECO:0000256" key="5">
    <source>
        <dbReference type="SAM" id="MobiDB-lite"/>
    </source>
</evidence>
<keyword evidence="2" id="KW-0378">Hydrolase</keyword>
<evidence type="ECO:0000256" key="3">
    <source>
        <dbReference type="PIRSR" id="PIRSR600407-1"/>
    </source>
</evidence>
<keyword evidence="6" id="KW-0472">Membrane</keyword>
<comment type="caution">
    <text evidence="7">The sequence shown here is derived from an EMBL/GenBank/DDBJ whole genome shotgun (WGS) entry which is preliminary data.</text>
</comment>
<keyword evidence="8" id="KW-1185">Reference proteome</keyword>
<dbReference type="PANTHER" id="PTHR11782">
    <property type="entry name" value="ADENOSINE/GUANOSINE DIPHOSPHATASE"/>
    <property type="match status" value="1"/>
</dbReference>
<dbReference type="EMBL" id="BEGY01000045">
    <property type="protein sequence ID" value="GAX79731.1"/>
    <property type="molecule type" value="Genomic_DNA"/>
</dbReference>
<keyword evidence="6" id="KW-0812">Transmembrane</keyword>
<organism evidence="7 8">
    <name type="scientific">Chlamydomonas eustigma</name>
    <dbReference type="NCBI Taxonomy" id="1157962"/>
    <lineage>
        <taxon>Eukaryota</taxon>
        <taxon>Viridiplantae</taxon>
        <taxon>Chlorophyta</taxon>
        <taxon>core chlorophytes</taxon>
        <taxon>Chlorophyceae</taxon>
        <taxon>CS clade</taxon>
        <taxon>Chlamydomonadales</taxon>
        <taxon>Chlamydomonadaceae</taxon>
        <taxon>Chlamydomonas</taxon>
    </lineage>
</organism>